<gene>
    <name evidence="2" type="ORF">KIH74_18105</name>
</gene>
<keyword evidence="3" id="KW-1185">Reference proteome</keyword>
<keyword evidence="1" id="KW-0472">Membrane</keyword>
<comment type="caution">
    <text evidence="2">The sequence shown here is derived from an EMBL/GenBank/DDBJ whole genome shotgun (WGS) entry which is preliminary data.</text>
</comment>
<sequence>MRSGDWEFWLSLFGALTLIHLVVRALRRFTVRGSTAEGLLAGLTFGLLVLIDPLVLLPVAVVVAVCAAVTARYRPGEPGAALAAICLLLFPAAAAFGSSAFLSWRLG</sequence>
<accession>A0ABS5TIG5</accession>
<dbReference type="EMBL" id="JAHBAY010000007">
    <property type="protein sequence ID" value="MBT0770862.1"/>
    <property type="molecule type" value="Genomic_DNA"/>
</dbReference>
<evidence type="ECO:0000313" key="2">
    <source>
        <dbReference type="EMBL" id="MBT0770862.1"/>
    </source>
</evidence>
<proteinExistence type="predicted"/>
<reference evidence="2 3" key="1">
    <citation type="submission" date="2021-05" db="EMBL/GenBank/DDBJ databases">
        <title>Kineosporia and Streptomyces sp. nov. two new marine actinobacteria isolated from Coral.</title>
        <authorList>
            <person name="Buangrab K."/>
            <person name="Sutthacheep M."/>
            <person name="Yeemin T."/>
            <person name="Harunari E."/>
            <person name="Igarashi Y."/>
            <person name="Kanchanasin P."/>
            <person name="Tanasupawat S."/>
            <person name="Phongsopitanun W."/>
        </authorList>
    </citation>
    <scope>NUCLEOTIDE SEQUENCE [LARGE SCALE GENOMIC DNA]</scope>
    <source>
        <strain evidence="2 3">J2-2</strain>
    </source>
</reference>
<keyword evidence="1" id="KW-1133">Transmembrane helix</keyword>
<evidence type="ECO:0000313" key="3">
    <source>
        <dbReference type="Proteomes" id="UP001197247"/>
    </source>
</evidence>
<organism evidence="2 3">
    <name type="scientific">Kineosporia corallincola</name>
    <dbReference type="NCBI Taxonomy" id="2835133"/>
    <lineage>
        <taxon>Bacteria</taxon>
        <taxon>Bacillati</taxon>
        <taxon>Actinomycetota</taxon>
        <taxon>Actinomycetes</taxon>
        <taxon>Kineosporiales</taxon>
        <taxon>Kineosporiaceae</taxon>
        <taxon>Kineosporia</taxon>
    </lineage>
</organism>
<feature type="transmembrane region" description="Helical" evidence="1">
    <location>
        <begin position="82"/>
        <end position="104"/>
    </location>
</feature>
<name>A0ABS5TIG5_9ACTN</name>
<feature type="transmembrane region" description="Helical" evidence="1">
    <location>
        <begin position="6"/>
        <end position="26"/>
    </location>
</feature>
<protein>
    <submittedName>
        <fullName evidence="2">Uncharacterized protein</fullName>
    </submittedName>
</protein>
<evidence type="ECO:0000256" key="1">
    <source>
        <dbReference type="SAM" id="Phobius"/>
    </source>
</evidence>
<dbReference type="RefSeq" id="WP_214157153.1">
    <property type="nucleotide sequence ID" value="NZ_JAHBAY010000007.1"/>
</dbReference>
<feature type="transmembrane region" description="Helical" evidence="1">
    <location>
        <begin position="38"/>
        <end position="70"/>
    </location>
</feature>
<dbReference type="Proteomes" id="UP001197247">
    <property type="component" value="Unassembled WGS sequence"/>
</dbReference>
<keyword evidence="1" id="KW-0812">Transmembrane</keyword>